<keyword evidence="1" id="KW-0521">NADP</keyword>
<name>A0AAJ0HRQ1_9PEZI</name>
<dbReference type="InterPro" id="IPR036291">
    <property type="entry name" value="NAD(P)-bd_dom_sf"/>
</dbReference>
<keyword evidence="5" id="KW-1185">Reference proteome</keyword>
<feature type="domain" description="NmrA-like" evidence="3">
    <location>
        <begin position="14"/>
        <end position="251"/>
    </location>
</feature>
<dbReference type="Gene3D" id="3.40.50.720">
    <property type="entry name" value="NAD(P)-binding Rossmann-like Domain"/>
    <property type="match status" value="1"/>
</dbReference>
<sequence>MRQKGETEPDMMRIAIAGGGGFAYLLAQQITQGANAVLVLTRQTHPEFEQSFTGCQVAVVDFGNVEELRYTLQGVDLLISTISNNEQLNLIDAARRARVRLFVPSEFEGDLGHRPANDPLDHGSHAARDLLERWSHSRSHNMRYTVFSCGIFMERFGPGGLQAYNMGTSSRVQGPGDYLVNVAEAQGEIVETNSHGRPAQVALTSVYDVVQFIAAAIELGPGTWPREFRMRGDHMPVREIVATCSNVRGVPFRLVTRTYQDAEAQAEDSQRGGEWDRWHYYQRLLQTANGRYYVRGTNLNDVVNQSDATQVRPVRFRTWLEQVWGPDV</sequence>
<dbReference type="EMBL" id="JAUIQD010000002">
    <property type="protein sequence ID" value="KAK3360239.1"/>
    <property type="molecule type" value="Genomic_DNA"/>
</dbReference>
<reference evidence="4" key="2">
    <citation type="submission" date="2023-06" db="EMBL/GenBank/DDBJ databases">
        <authorList>
            <consortium name="Lawrence Berkeley National Laboratory"/>
            <person name="Haridas S."/>
            <person name="Hensen N."/>
            <person name="Bonometti L."/>
            <person name="Westerberg I."/>
            <person name="Brannstrom I.O."/>
            <person name="Guillou S."/>
            <person name="Cros-Aarteil S."/>
            <person name="Calhoun S."/>
            <person name="Kuo A."/>
            <person name="Mondo S."/>
            <person name="Pangilinan J."/>
            <person name="Riley R."/>
            <person name="Labutti K."/>
            <person name="Andreopoulos B."/>
            <person name="Lipzen A."/>
            <person name="Chen C."/>
            <person name="Yanf M."/>
            <person name="Daum C."/>
            <person name="Ng V."/>
            <person name="Clum A."/>
            <person name="Steindorff A."/>
            <person name="Ohm R."/>
            <person name="Martin F."/>
            <person name="Silar P."/>
            <person name="Natvig D."/>
            <person name="Lalanne C."/>
            <person name="Gautier V."/>
            <person name="Ament-Velasquez S.L."/>
            <person name="Kruys A."/>
            <person name="Hutchinson M.I."/>
            <person name="Powell A.J."/>
            <person name="Barry K."/>
            <person name="Miller A.N."/>
            <person name="Grigoriev I.V."/>
            <person name="Debuchy R."/>
            <person name="Gladieux P."/>
            <person name="Thoren M.H."/>
            <person name="Johannesson H."/>
        </authorList>
    </citation>
    <scope>NUCLEOTIDE SEQUENCE</scope>
    <source>
        <strain evidence="4">CBS 955.72</strain>
    </source>
</reference>
<evidence type="ECO:0000313" key="4">
    <source>
        <dbReference type="EMBL" id="KAK3360239.1"/>
    </source>
</evidence>
<comment type="caution">
    <text evidence="4">The sequence shown here is derived from an EMBL/GenBank/DDBJ whole genome shotgun (WGS) entry which is preliminary data.</text>
</comment>
<protein>
    <recommendedName>
        <fullName evidence="3">NmrA-like domain-containing protein</fullName>
    </recommendedName>
</protein>
<gene>
    <name evidence="4" type="ORF">B0T25DRAFT_124890</name>
</gene>
<evidence type="ECO:0000259" key="3">
    <source>
        <dbReference type="Pfam" id="PF05368"/>
    </source>
</evidence>
<dbReference type="InterPro" id="IPR008030">
    <property type="entry name" value="NmrA-like"/>
</dbReference>
<proteinExistence type="predicted"/>
<organism evidence="4 5">
    <name type="scientific">Lasiosphaeria hispida</name>
    <dbReference type="NCBI Taxonomy" id="260671"/>
    <lineage>
        <taxon>Eukaryota</taxon>
        <taxon>Fungi</taxon>
        <taxon>Dikarya</taxon>
        <taxon>Ascomycota</taxon>
        <taxon>Pezizomycotina</taxon>
        <taxon>Sordariomycetes</taxon>
        <taxon>Sordariomycetidae</taxon>
        <taxon>Sordariales</taxon>
        <taxon>Lasiosphaeriaceae</taxon>
        <taxon>Lasiosphaeria</taxon>
    </lineage>
</organism>
<evidence type="ECO:0000256" key="2">
    <source>
        <dbReference type="ARBA" id="ARBA00023002"/>
    </source>
</evidence>
<dbReference type="AlphaFoldDB" id="A0AAJ0HRQ1"/>
<dbReference type="PANTHER" id="PTHR47706:SF5">
    <property type="entry name" value="ISOFLAVONE REDUCTASE"/>
    <property type="match status" value="1"/>
</dbReference>
<evidence type="ECO:0000313" key="5">
    <source>
        <dbReference type="Proteomes" id="UP001275084"/>
    </source>
</evidence>
<reference evidence="4" key="1">
    <citation type="journal article" date="2023" name="Mol. Phylogenet. Evol.">
        <title>Genome-scale phylogeny and comparative genomics of the fungal order Sordariales.</title>
        <authorList>
            <person name="Hensen N."/>
            <person name="Bonometti L."/>
            <person name="Westerberg I."/>
            <person name="Brannstrom I.O."/>
            <person name="Guillou S."/>
            <person name="Cros-Aarteil S."/>
            <person name="Calhoun S."/>
            <person name="Haridas S."/>
            <person name="Kuo A."/>
            <person name="Mondo S."/>
            <person name="Pangilinan J."/>
            <person name="Riley R."/>
            <person name="LaButti K."/>
            <person name="Andreopoulos B."/>
            <person name="Lipzen A."/>
            <person name="Chen C."/>
            <person name="Yan M."/>
            <person name="Daum C."/>
            <person name="Ng V."/>
            <person name="Clum A."/>
            <person name="Steindorff A."/>
            <person name="Ohm R.A."/>
            <person name="Martin F."/>
            <person name="Silar P."/>
            <person name="Natvig D.O."/>
            <person name="Lalanne C."/>
            <person name="Gautier V."/>
            <person name="Ament-Velasquez S.L."/>
            <person name="Kruys A."/>
            <person name="Hutchinson M.I."/>
            <person name="Powell A.J."/>
            <person name="Barry K."/>
            <person name="Miller A.N."/>
            <person name="Grigoriev I.V."/>
            <person name="Debuchy R."/>
            <person name="Gladieux P."/>
            <person name="Hiltunen Thoren M."/>
            <person name="Johannesson H."/>
        </authorList>
    </citation>
    <scope>NUCLEOTIDE SEQUENCE</scope>
    <source>
        <strain evidence="4">CBS 955.72</strain>
    </source>
</reference>
<dbReference type="Proteomes" id="UP001275084">
    <property type="component" value="Unassembled WGS sequence"/>
</dbReference>
<dbReference type="Pfam" id="PF05368">
    <property type="entry name" value="NmrA"/>
    <property type="match status" value="1"/>
</dbReference>
<dbReference type="PANTHER" id="PTHR47706">
    <property type="entry name" value="NMRA-LIKE FAMILY PROTEIN"/>
    <property type="match status" value="1"/>
</dbReference>
<accession>A0AAJ0HRQ1</accession>
<dbReference type="SUPFAM" id="SSF51735">
    <property type="entry name" value="NAD(P)-binding Rossmann-fold domains"/>
    <property type="match status" value="1"/>
</dbReference>
<dbReference type="InterPro" id="IPR051609">
    <property type="entry name" value="NmrA/Isoflavone_reductase-like"/>
</dbReference>
<dbReference type="GO" id="GO:0016491">
    <property type="term" value="F:oxidoreductase activity"/>
    <property type="evidence" value="ECO:0007669"/>
    <property type="project" value="UniProtKB-KW"/>
</dbReference>
<keyword evidence="2" id="KW-0560">Oxidoreductase</keyword>
<evidence type="ECO:0000256" key="1">
    <source>
        <dbReference type="ARBA" id="ARBA00022857"/>
    </source>
</evidence>